<evidence type="ECO:0000313" key="2">
    <source>
        <dbReference type="EMBL" id="MFC4393753.1"/>
    </source>
</evidence>
<sequence>MKVSVCMITYGHEKFIEEAIKGVLMQEVDFDLELIIANDASPDKTDEIVISIVQNHPRGSWIKYIKHETNIGMMQNFKFSLESSKGKYIAMCEGDDYWTDPLKLQKQVDFLEANKQASGCFHHASLIDEEGKIINEIYNSHVSDLVRYNQKECLTILGSSYATCTLLFKSEVLQDLPKVLVPVLCDELLDIVITEKGLLYFLNFNGANYRFHSGGIWSGRKEAKFNLIMYKRTEALYKYPIYKKRYSSYLKMKMFLQVKGFVFSNDIKTKTRVLYFFKTLKILNYYKKETYLFFMDFIISILQIKKRFRKQYA</sequence>
<dbReference type="PANTHER" id="PTHR22916:SF3">
    <property type="entry name" value="UDP-GLCNAC:BETAGAL BETA-1,3-N-ACETYLGLUCOSAMINYLTRANSFERASE-LIKE PROTEIN 1"/>
    <property type="match status" value="1"/>
</dbReference>
<reference evidence="3" key="1">
    <citation type="journal article" date="2019" name="Int. J. Syst. Evol. Microbiol.">
        <title>The Global Catalogue of Microorganisms (GCM) 10K type strain sequencing project: providing services to taxonomists for standard genome sequencing and annotation.</title>
        <authorList>
            <consortium name="The Broad Institute Genomics Platform"/>
            <consortium name="The Broad Institute Genome Sequencing Center for Infectious Disease"/>
            <person name="Wu L."/>
            <person name="Ma J."/>
        </authorList>
    </citation>
    <scope>NUCLEOTIDE SEQUENCE [LARGE SCALE GENOMIC DNA]</scope>
    <source>
        <strain evidence="3">CGMCC 1.15345</strain>
    </source>
</reference>
<dbReference type="SUPFAM" id="SSF53448">
    <property type="entry name" value="Nucleotide-diphospho-sugar transferases"/>
    <property type="match status" value="1"/>
</dbReference>
<name>A0ABV8WE62_9FLAO</name>
<dbReference type="InterPro" id="IPR029044">
    <property type="entry name" value="Nucleotide-diphossugar_trans"/>
</dbReference>
<evidence type="ECO:0000313" key="3">
    <source>
        <dbReference type="Proteomes" id="UP001595719"/>
    </source>
</evidence>
<dbReference type="Gene3D" id="3.90.550.10">
    <property type="entry name" value="Spore Coat Polysaccharide Biosynthesis Protein SpsA, Chain A"/>
    <property type="match status" value="1"/>
</dbReference>
<feature type="domain" description="Glycosyltransferase 2-like" evidence="1">
    <location>
        <begin position="4"/>
        <end position="124"/>
    </location>
</feature>
<gene>
    <name evidence="2" type="ORF">ACFOY0_22355</name>
</gene>
<keyword evidence="3" id="KW-1185">Reference proteome</keyword>
<protein>
    <submittedName>
        <fullName evidence="2">Glycosyltransferase family 2 protein</fullName>
    </submittedName>
</protein>
<dbReference type="Pfam" id="PF00535">
    <property type="entry name" value="Glycos_transf_2"/>
    <property type="match status" value="1"/>
</dbReference>
<evidence type="ECO:0000259" key="1">
    <source>
        <dbReference type="Pfam" id="PF00535"/>
    </source>
</evidence>
<dbReference type="InterPro" id="IPR001173">
    <property type="entry name" value="Glyco_trans_2-like"/>
</dbReference>
<accession>A0ABV8WE62</accession>
<dbReference type="RefSeq" id="WP_179007766.1">
    <property type="nucleotide sequence ID" value="NZ_JBHSCO010000007.1"/>
</dbReference>
<comment type="caution">
    <text evidence="2">The sequence shown here is derived from an EMBL/GenBank/DDBJ whole genome shotgun (WGS) entry which is preliminary data.</text>
</comment>
<proteinExistence type="predicted"/>
<dbReference type="Proteomes" id="UP001595719">
    <property type="component" value="Unassembled WGS sequence"/>
</dbReference>
<dbReference type="PANTHER" id="PTHR22916">
    <property type="entry name" value="GLYCOSYLTRANSFERASE"/>
    <property type="match status" value="1"/>
</dbReference>
<organism evidence="2 3">
    <name type="scientific">Flavobacterium quisquiliarum</name>
    <dbReference type="NCBI Taxonomy" id="1834436"/>
    <lineage>
        <taxon>Bacteria</taxon>
        <taxon>Pseudomonadati</taxon>
        <taxon>Bacteroidota</taxon>
        <taxon>Flavobacteriia</taxon>
        <taxon>Flavobacteriales</taxon>
        <taxon>Flavobacteriaceae</taxon>
        <taxon>Flavobacterium</taxon>
    </lineage>
</organism>
<dbReference type="EMBL" id="JBHSCO010000007">
    <property type="protein sequence ID" value="MFC4393753.1"/>
    <property type="molecule type" value="Genomic_DNA"/>
</dbReference>